<dbReference type="PANTHER" id="PTHR12526">
    <property type="entry name" value="GLYCOSYLTRANSFERASE"/>
    <property type="match status" value="1"/>
</dbReference>
<gene>
    <name evidence="1" type="ORF">KEC57_12600</name>
</gene>
<dbReference type="Gene3D" id="3.40.50.2000">
    <property type="entry name" value="Glycogen Phosphorylase B"/>
    <property type="match status" value="2"/>
</dbReference>
<dbReference type="Pfam" id="PF13692">
    <property type="entry name" value="Glyco_trans_1_4"/>
    <property type="match status" value="1"/>
</dbReference>
<proteinExistence type="predicted"/>
<dbReference type="RefSeq" id="WP_229384988.1">
    <property type="nucleotide sequence ID" value="NZ_JAGTTN010000004.1"/>
</dbReference>
<protein>
    <submittedName>
        <fullName evidence="1">Glycosyltransferase family 4 protein</fullName>
    </submittedName>
</protein>
<sequence>MRTALVVCGATRPADPSGPGGPLPYGLGALEKSFRLEWSGGTPRGRIASLCARVADAIARRYAPGLRGTGALWAARGHDEADAALAVFEDVGLRLARHRRPYPLVLVVCWLAEDLRTASTRERASVARALRTVERLCVYSSNQVPMLTASTGLPADRIRVIPFGVDAGWYSPLPTPAGGGGIVSVGSDSRRDYATLFEAAALTGLPLTLACEPRNLAGLTRPPGVRIVRAYGADYRRLLHEADVVVTPTSAPAYPSGQTVVLEAMAMGRATLTTDSPAMREYVTPDVDGVLVRPRDPRALADELVALLGDPAKRERLGERAHATVRERFTSEHMWDAAADVLREVLPPGRER</sequence>
<dbReference type="CDD" id="cd03801">
    <property type="entry name" value="GT4_PimA-like"/>
    <property type="match status" value="1"/>
</dbReference>
<keyword evidence="2" id="KW-1185">Reference proteome</keyword>
<organism evidence="1 2">
    <name type="scientific">Microbacterium allomyrinae</name>
    <dbReference type="NCBI Taxonomy" id="2830666"/>
    <lineage>
        <taxon>Bacteria</taxon>
        <taxon>Bacillati</taxon>
        <taxon>Actinomycetota</taxon>
        <taxon>Actinomycetes</taxon>
        <taxon>Micrococcales</taxon>
        <taxon>Microbacteriaceae</taxon>
        <taxon>Microbacterium</taxon>
    </lineage>
</organism>
<dbReference type="Proteomes" id="UP001139354">
    <property type="component" value="Unassembled WGS sequence"/>
</dbReference>
<dbReference type="PANTHER" id="PTHR12526:SF590">
    <property type="entry name" value="ALPHA-MALTOSE-1-PHOSPHATE SYNTHASE"/>
    <property type="match status" value="1"/>
</dbReference>
<reference evidence="1" key="1">
    <citation type="submission" date="2021-04" db="EMBL/GenBank/DDBJ databases">
        <title>Microbacterium tenobrionis sp. nov. and Microbacterium allomyrinae sp. nov., isolated from larvae of Tenobrio molitor and Allomyrina dichotoma, respectively.</title>
        <authorList>
            <person name="Lee S.D."/>
        </authorList>
    </citation>
    <scope>NUCLEOTIDE SEQUENCE</scope>
    <source>
        <strain evidence="1">BWT-G7</strain>
    </source>
</reference>
<comment type="caution">
    <text evidence="1">The sequence shown here is derived from an EMBL/GenBank/DDBJ whole genome shotgun (WGS) entry which is preliminary data.</text>
</comment>
<name>A0A9X1LX63_9MICO</name>
<dbReference type="EMBL" id="JAGTTN010000004">
    <property type="protein sequence ID" value="MCC2033020.1"/>
    <property type="molecule type" value="Genomic_DNA"/>
</dbReference>
<evidence type="ECO:0000313" key="1">
    <source>
        <dbReference type="EMBL" id="MCC2033020.1"/>
    </source>
</evidence>
<dbReference type="SUPFAM" id="SSF53756">
    <property type="entry name" value="UDP-Glycosyltransferase/glycogen phosphorylase"/>
    <property type="match status" value="1"/>
</dbReference>
<accession>A0A9X1LX63</accession>
<evidence type="ECO:0000313" key="2">
    <source>
        <dbReference type="Proteomes" id="UP001139354"/>
    </source>
</evidence>
<dbReference type="GO" id="GO:0016757">
    <property type="term" value="F:glycosyltransferase activity"/>
    <property type="evidence" value="ECO:0007669"/>
    <property type="project" value="TreeGrafter"/>
</dbReference>
<dbReference type="AlphaFoldDB" id="A0A9X1LX63"/>